<keyword evidence="3" id="KW-1185">Reference proteome</keyword>
<evidence type="ECO:0000313" key="3">
    <source>
        <dbReference type="Proteomes" id="UP000294881"/>
    </source>
</evidence>
<organism evidence="2 3">
    <name type="scientific">Camelimonas lactis</name>
    <dbReference type="NCBI Taxonomy" id="659006"/>
    <lineage>
        <taxon>Bacteria</taxon>
        <taxon>Pseudomonadati</taxon>
        <taxon>Pseudomonadota</taxon>
        <taxon>Alphaproteobacteria</taxon>
        <taxon>Hyphomicrobiales</taxon>
        <taxon>Chelatococcaceae</taxon>
        <taxon>Camelimonas</taxon>
    </lineage>
</organism>
<dbReference type="Proteomes" id="UP000294881">
    <property type="component" value="Unassembled WGS sequence"/>
</dbReference>
<keyword evidence="1" id="KW-0812">Transmembrane</keyword>
<dbReference type="AlphaFoldDB" id="A0A4R2GYL5"/>
<keyword evidence="1" id="KW-0472">Membrane</keyword>
<comment type="caution">
    <text evidence="2">The sequence shown here is derived from an EMBL/GenBank/DDBJ whole genome shotgun (WGS) entry which is preliminary data.</text>
</comment>
<proteinExistence type="predicted"/>
<accession>A0A4R2GYL5</accession>
<sequence>MNVIRTAGSIIFATPIGWALIVIAIIVAARI</sequence>
<keyword evidence="1" id="KW-1133">Transmembrane helix</keyword>
<name>A0A4R2GYL5_9HYPH</name>
<evidence type="ECO:0000313" key="2">
    <source>
        <dbReference type="EMBL" id="TCO16135.1"/>
    </source>
</evidence>
<evidence type="ECO:0000256" key="1">
    <source>
        <dbReference type="SAM" id="Phobius"/>
    </source>
</evidence>
<protein>
    <submittedName>
        <fullName evidence="2">Uncharacterized protein</fullName>
    </submittedName>
</protein>
<reference evidence="2 3" key="1">
    <citation type="submission" date="2019-03" db="EMBL/GenBank/DDBJ databases">
        <title>Genomic Encyclopedia of Type Strains, Phase IV (KMG-IV): sequencing the most valuable type-strain genomes for metagenomic binning, comparative biology and taxonomic classification.</title>
        <authorList>
            <person name="Goeker M."/>
        </authorList>
    </citation>
    <scope>NUCLEOTIDE SEQUENCE [LARGE SCALE GENOMIC DNA]</scope>
    <source>
        <strain evidence="2 3">DSM 22958</strain>
    </source>
</reference>
<gene>
    <name evidence="2" type="ORF">EV666_101386</name>
</gene>
<feature type="transmembrane region" description="Helical" evidence="1">
    <location>
        <begin position="6"/>
        <end position="29"/>
    </location>
</feature>
<dbReference type="EMBL" id="SLWL01000001">
    <property type="protein sequence ID" value="TCO16135.1"/>
    <property type="molecule type" value="Genomic_DNA"/>
</dbReference>